<dbReference type="FunFam" id="3.10.10.10:FF:000007">
    <property type="entry name" value="Retrovirus-related Pol polyprotein from transposon 17.6-like Protein"/>
    <property type="match status" value="1"/>
</dbReference>
<dbReference type="FunFam" id="3.10.20.370:FF:000001">
    <property type="entry name" value="Retrovirus-related Pol polyprotein from transposon 17.6-like protein"/>
    <property type="match status" value="1"/>
</dbReference>
<dbReference type="SUPFAM" id="SSF53098">
    <property type="entry name" value="Ribonuclease H-like"/>
    <property type="match status" value="1"/>
</dbReference>
<evidence type="ECO:0000256" key="4">
    <source>
        <dbReference type="ARBA" id="ARBA00022695"/>
    </source>
</evidence>
<evidence type="ECO:0000256" key="1">
    <source>
        <dbReference type="ARBA" id="ARBA00012493"/>
    </source>
</evidence>
<keyword evidence="8" id="KW-0695">RNA-directed DNA polymerase</keyword>
<keyword evidence="11" id="KW-1185">Reference proteome</keyword>
<dbReference type="Pfam" id="PF00078">
    <property type="entry name" value="RVT_1"/>
    <property type="match status" value="1"/>
</dbReference>
<comment type="caution">
    <text evidence="10">The sequence shown here is derived from an EMBL/GenBank/DDBJ whole genome shotgun (WGS) entry which is preliminary data.</text>
</comment>
<dbReference type="Gene3D" id="1.10.340.70">
    <property type="match status" value="1"/>
</dbReference>
<evidence type="ECO:0000256" key="5">
    <source>
        <dbReference type="ARBA" id="ARBA00022722"/>
    </source>
</evidence>
<dbReference type="AlphaFoldDB" id="A0AAD5KWL0"/>
<dbReference type="InterPro" id="IPR041588">
    <property type="entry name" value="Integrase_H2C2"/>
</dbReference>
<dbReference type="Gene3D" id="3.10.10.10">
    <property type="entry name" value="HIV Type 1 Reverse Transcriptase, subunit A, domain 1"/>
    <property type="match status" value="1"/>
</dbReference>
<dbReference type="Proteomes" id="UP000820818">
    <property type="component" value="Unassembled WGS sequence"/>
</dbReference>
<dbReference type="EC" id="2.7.7.49" evidence="1"/>
<dbReference type="Gene3D" id="3.10.20.370">
    <property type="match status" value="1"/>
</dbReference>
<keyword evidence="6" id="KW-0255">Endonuclease</keyword>
<name>A0AAD5KWL0_9CRUS</name>
<dbReference type="Pfam" id="PF17917">
    <property type="entry name" value="RT_RNaseH"/>
    <property type="match status" value="1"/>
</dbReference>
<dbReference type="InterPro" id="IPR043128">
    <property type="entry name" value="Rev_trsase/Diguanyl_cyclase"/>
</dbReference>
<keyword evidence="3" id="KW-0808">Transferase</keyword>
<evidence type="ECO:0000256" key="2">
    <source>
        <dbReference type="ARBA" id="ARBA00022670"/>
    </source>
</evidence>
<dbReference type="InterPro" id="IPR050951">
    <property type="entry name" value="Retrovirus_Pol_polyprotein"/>
</dbReference>
<evidence type="ECO:0000313" key="11">
    <source>
        <dbReference type="Proteomes" id="UP000820818"/>
    </source>
</evidence>
<dbReference type="PROSITE" id="PS50878">
    <property type="entry name" value="RT_POL"/>
    <property type="match status" value="1"/>
</dbReference>
<evidence type="ECO:0000256" key="7">
    <source>
        <dbReference type="ARBA" id="ARBA00022801"/>
    </source>
</evidence>
<dbReference type="InterPro" id="IPR036397">
    <property type="entry name" value="RNaseH_sf"/>
</dbReference>
<evidence type="ECO:0000313" key="10">
    <source>
        <dbReference type="EMBL" id="KAI9551000.1"/>
    </source>
</evidence>
<dbReference type="PANTHER" id="PTHR37984">
    <property type="entry name" value="PROTEIN CBG26694"/>
    <property type="match status" value="1"/>
</dbReference>
<dbReference type="CDD" id="cd01647">
    <property type="entry name" value="RT_LTR"/>
    <property type="match status" value="1"/>
</dbReference>
<dbReference type="CDD" id="cd09274">
    <property type="entry name" value="RNase_HI_RT_Ty3"/>
    <property type="match status" value="1"/>
</dbReference>
<dbReference type="InterPro" id="IPR041373">
    <property type="entry name" value="RT_RNaseH"/>
</dbReference>
<dbReference type="GO" id="GO:0004519">
    <property type="term" value="F:endonuclease activity"/>
    <property type="evidence" value="ECO:0007669"/>
    <property type="project" value="UniProtKB-KW"/>
</dbReference>
<dbReference type="GO" id="GO:0003964">
    <property type="term" value="F:RNA-directed DNA polymerase activity"/>
    <property type="evidence" value="ECO:0007669"/>
    <property type="project" value="UniProtKB-KW"/>
</dbReference>
<dbReference type="GO" id="GO:0003676">
    <property type="term" value="F:nucleic acid binding"/>
    <property type="evidence" value="ECO:0007669"/>
    <property type="project" value="InterPro"/>
</dbReference>
<gene>
    <name evidence="10" type="ORF">GHT06_005556</name>
</gene>
<dbReference type="InterPro" id="IPR043502">
    <property type="entry name" value="DNA/RNA_pol_sf"/>
</dbReference>
<reference evidence="10" key="1">
    <citation type="submission" date="2022-05" db="EMBL/GenBank/DDBJ databases">
        <title>A multi-omics perspective on studying reproductive biology in Daphnia sinensis.</title>
        <authorList>
            <person name="Jia J."/>
        </authorList>
    </citation>
    <scope>NUCLEOTIDE SEQUENCE</scope>
    <source>
        <strain evidence="10">WSL</strain>
    </source>
</reference>
<accession>A0AAD5KWL0</accession>
<dbReference type="InterPro" id="IPR012337">
    <property type="entry name" value="RNaseH-like_sf"/>
</dbReference>
<proteinExistence type="predicted"/>
<dbReference type="Pfam" id="PF17921">
    <property type="entry name" value="Integrase_H2C2"/>
    <property type="match status" value="1"/>
</dbReference>
<dbReference type="InterPro" id="IPR000477">
    <property type="entry name" value="RT_dom"/>
</dbReference>
<dbReference type="PANTHER" id="PTHR37984:SF5">
    <property type="entry name" value="PROTEIN NYNRIN-LIKE"/>
    <property type="match status" value="1"/>
</dbReference>
<keyword evidence="7" id="KW-0378">Hydrolase</keyword>
<dbReference type="SUPFAM" id="SSF56672">
    <property type="entry name" value="DNA/RNA polymerases"/>
    <property type="match status" value="1"/>
</dbReference>
<dbReference type="GO" id="GO:0008233">
    <property type="term" value="F:peptidase activity"/>
    <property type="evidence" value="ECO:0007669"/>
    <property type="project" value="UniProtKB-KW"/>
</dbReference>
<evidence type="ECO:0000259" key="9">
    <source>
        <dbReference type="PROSITE" id="PS50878"/>
    </source>
</evidence>
<dbReference type="Gene3D" id="3.30.420.10">
    <property type="entry name" value="Ribonuclease H-like superfamily/Ribonuclease H"/>
    <property type="match status" value="1"/>
</dbReference>
<keyword evidence="5" id="KW-0540">Nuclease</keyword>
<evidence type="ECO:0000256" key="6">
    <source>
        <dbReference type="ARBA" id="ARBA00022759"/>
    </source>
</evidence>
<dbReference type="Gene3D" id="3.30.70.270">
    <property type="match status" value="1"/>
</dbReference>
<dbReference type="EMBL" id="WJBH02000064">
    <property type="protein sequence ID" value="KAI9551000.1"/>
    <property type="molecule type" value="Genomic_DNA"/>
</dbReference>
<organism evidence="10 11">
    <name type="scientific">Daphnia sinensis</name>
    <dbReference type="NCBI Taxonomy" id="1820382"/>
    <lineage>
        <taxon>Eukaryota</taxon>
        <taxon>Metazoa</taxon>
        <taxon>Ecdysozoa</taxon>
        <taxon>Arthropoda</taxon>
        <taxon>Crustacea</taxon>
        <taxon>Branchiopoda</taxon>
        <taxon>Diplostraca</taxon>
        <taxon>Cladocera</taxon>
        <taxon>Anomopoda</taxon>
        <taxon>Daphniidae</taxon>
        <taxon>Daphnia</taxon>
        <taxon>Daphnia similis group</taxon>
    </lineage>
</organism>
<keyword evidence="2" id="KW-0645">Protease</keyword>
<evidence type="ECO:0000256" key="3">
    <source>
        <dbReference type="ARBA" id="ARBA00022679"/>
    </source>
</evidence>
<protein>
    <recommendedName>
        <fullName evidence="1">RNA-directed DNA polymerase</fullName>
        <ecNumber evidence="1">2.7.7.49</ecNumber>
    </recommendedName>
</protein>
<feature type="domain" description="Reverse transcriptase" evidence="9">
    <location>
        <begin position="1"/>
        <end position="190"/>
    </location>
</feature>
<keyword evidence="4" id="KW-0548">Nucleotidyltransferase</keyword>
<dbReference type="FunFam" id="1.10.340.70:FF:000001">
    <property type="entry name" value="Retrovirus-related Pol polyprotein from transposon gypsy-like Protein"/>
    <property type="match status" value="1"/>
</dbReference>
<dbReference type="GO" id="GO:0042575">
    <property type="term" value="C:DNA polymerase complex"/>
    <property type="evidence" value="ECO:0007669"/>
    <property type="project" value="UniProtKB-ARBA"/>
</dbReference>
<dbReference type="GO" id="GO:0006508">
    <property type="term" value="P:proteolysis"/>
    <property type="evidence" value="ECO:0007669"/>
    <property type="project" value="UniProtKB-KW"/>
</dbReference>
<sequence length="729" mass="82445">MLSVLKRRNRCFPTSKRAIGHTKEAMHFINTGDARANFFSCLDLASGYWQVPVAPEDQEKTAFITPDGLYSFVRLPFGLNCAPASFQRVMDKVLAGLKWNMCLVYLDDILIFGKTFDEHLARLDMVLKALERANLTLNVDKCIFGASVVSHLGHVINAEGIHPESEKVRALTEMPVKNLKSLRAFLGLAMLCGIGRINKKRQRKKSSVTVQTDASQIGLGAVLSQDSGNGQRPVAFISRKLTDTETRYHANELECLAVVWALKKLRSYIYGRHFTIKTDSSAVKWMVSKKEVKGKFLRSIMELQEFTFDIEHVKGVENQVADALSRNPDESRSGTSDSGTKDALVAVMVPQKPVATHELALLQQQDGKLRPIFTSLQSVAPSKIFQGFVVRGKVLYKINSNSGKKFLLVVPPILRRQVLEACHDTPSSGHQGEEKTLFRIKSRFWWPRLGKSVENFVNSCIFCLKHKHSVGLPVGKLQPIEPPSSPFQLIGVDHLGPFKETPSGHRHVIVCIDYLSKWVEMAPVPDTSTKFITPFELVNGRQPVLPVERLFPWPAEEQESHVDFLSRVHKLREAARLRILKKQRAFELLPGDLVLVRRPPRKKGLTKKFLPKFTGPFQVVKKVSATTFLVEDLPAVRKKNSFRRFHAHPMLSRVITLLLTLSCVYTSSFYRQISVIQTYRLDTSIRKAYSVQSTLAIFRNRMPFCLRSFSPLVMRPEHKVCSFLFLLSV</sequence>
<evidence type="ECO:0000256" key="8">
    <source>
        <dbReference type="ARBA" id="ARBA00022918"/>
    </source>
</evidence>